<sequence length="151" mass="17923">MRIAGGEIVPEIEMVAWGSILDLKMEIEKELGVEVERQRLWYETREVRNDEMIGAYRFREGDTLNLTVRPLEEGRKLHILVKQIGANGYVRMREIDKVSDLRNKVEKYWGIPQSLFTLRRFNTQMQDHLPLFAYYITEDTEIHLCLNLQPR</sequence>
<dbReference type="GO" id="GO:0043161">
    <property type="term" value="P:proteasome-mediated ubiquitin-dependent protein catabolic process"/>
    <property type="evidence" value="ECO:0007669"/>
    <property type="project" value="TreeGrafter"/>
</dbReference>
<organism evidence="2 3">
    <name type="scientific">Senna tora</name>
    <dbReference type="NCBI Taxonomy" id="362788"/>
    <lineage>
        <taxon>Eukaryota</taxon>
        <taxon>Viridiplantae</taxon>
        <taxon>Streptophyta</taxon>
        <taxon>Embryophyta</taxon>
        <taxon>Tracheophyta</taxon>
        <taxon>Spermatophyta</taxon>
        <taxon>Magnoliopsida</taxon>
        <taxon>eudicotyledons</taxon>
        <taxon>Gunneridae</taxon>
        <taxon>Pentapetalae</taxon>
        <taxon>rosids</taxon>
        <taxon>fabids</taxon>
        <taxon>Fabales</taxon>
        <taxon>Fabaceae</taxon>
        <taxon>Caesalpinioideae</taxon>
        <taxon>Cassia clade</taxon>
        <taxon>Senna</taxon>
    </lineage>
</organism>
<dbReference type="AlphaFoldDB" id="A0A834TB55"/>
<dbReference type="Proteomes" id="UP000634136">
    <property type="component" value="Unassembled WGS sequence"/>
</dbReference>
<dbReference type="Gene3D" id="3.10.20.90">
    <property type="entry name" value="Phosphatidylinositol 3-kinase Catalytic Subunit, Chain A, domain 1"/>
    <property type="match status" value="2"/>
</dbReference>
<protein>
    <submittedName>
        <fullName evidence="2">Ubiquitin family protein</fullName>
    </submittedName>
</protein>
<name>A0A834TB55_9FABA</name>
<dbReference type="EMBL" id="JAAIUW010000008">
    <property type="protein sequence ID" value="KAF7818640.1"/>
    <property type="molecule type" value="Genomic_DNA"/>
</dbReference>
<evidence type="ECO:0000313" key="3">
    <source>
        <dbReference type="Proteomes" id="UP000634136"/>
    </source>
</evidence>
<dbReference type="InterPro" id="IPR029071">
    <property type="entry name" value="Ubiquitin-like_domsf"/>
</dbReference>
<gene>
    <name evidence="2" type="ORF">G2W53_024095</name>
</gene>
<dbReference type="Pfam" id="PF00240">
    <property type="entry name" value="ubiquitin"/>
    <property type="match status" value="2"/>
</dbReference>
<dbReference type="InterPro" id="IPR000626">
    <property type="entry name" value="Ubiquitin-like_dom"/>
</dbReference>
<dbReference type="SUPFAM" id="SSF54236">
    <property type="entry name" value="Ubiquitin-like"/>
    <property type="match status" value="2"/>
</dbReference>
<dbReference type="SMART" id="SM00213">
    <property type="entry name" value="UBQ"/>
    <property type="match status" value="2"/>
</dbReference>
<dbReference type="PROSITE" id="PS50053">
    <property type="entry name" value="UBIQUITIN_2"/>
    <property type="match status" value="2"/>
</dbReference>
<dbReference type="PANTHER" id="PTHR10621:SF63">
    <property type="entry name" value="UBIQUITIN-LIKE DOMAIN-CONTAINING PROTEIN"/>
    <property type="match status" value="1"/>
</dbReference>
<feature type="domain" description="Ubiquitin-like" evidence="1">
    <location>
        <begin position="1"/>
        <end position="69"/>
    </location>
</feature>
<dbReference type="PANTHER" id="PTHR10621">
    <property type="entry name" value="UV EXCISION REPAIR PROTEIN RAD23"/>
    <property type="match status" value="1"/>
</dbReference>
<evidence type="ECO:0000259" key="1">
    <source>
        <dbReference type="PROSITE" id="PS50053"/>
    </source>
</evidence>
<accession>A0A834TB55</accession>
<dbReference type="GO" id="GO:0070628">
    <property type="term" value="F:proteasome binding"/>
    <property type="evidence" value="ECO:0007669"/>
    <property type="project" value="TreeGrafter"/>
</dbReference>
<dbReference type="CDD" id="cd17039">
    <property type="entry name" value="Ubl_ubiquitin_like"/>
    <property type="match status" value="2"/>
</dbReference>
<dbReference type="GO" id="GO:0005654">
    <property type="term" value="C:nucleoplasm"/>
    <property type="evidence" value="ECO:0007669"/>
    <property type="project" value="TreeGrafter"/>
</dbReference>
<dbReference type="OrthoDB" id="2012182at2759"/>
<reference evidence="2" key="1">
    <citation type="submission" date="2020-09" db="EMBL/GenBank/DDBJ databases">
        <title>Genome-Enabled Discovery of Anthraquinone Biosynthesis in Senna tora.</title>
        <authorList>
            <person name="Kang S.-H."/>
            <person name="Pandey R.P."/>
            <person name="Lee C.-M."/>
            <person name="Sim J.-S."/>
            <person name="Jeong J.-T."/>
            <person name="Choi B.-S."/>
            <person name="Jung M."/>
            <person name="Ginzburg D."/>
            <person name="Zhao K."/>
            <person name="Won S.Y."/>
            <person name="Oh T.-J."/>
            <person name="Yu Y."/>
            <person name="Kim N.-H."/>
            <person name="Lee O.R."/>
            <person name="Lee T.-H."/>
            <person name="Bashyal P."/>
            <person name="Kim T.-S."/>
            <person name="Lee W.-H."/>
            <person name="Kawkins C."/>
            <person name="Kim C.-K."/>
            <person name="Kim J.S."/>
            <person name="Ahn B.O."/>
            <person name="Rhee S.Y."/>
            <person name="Sohng J.K."/>
        </authorList>
    </citation>
    <scope>NUCLEOTIDE SEQUENCE</scope>
    <source>
        <tissue evidence="2">Leaf</tissue>
    </source>
</reference>
<comment type="caution">
    <text evidence="2">The sequence shown here is derived from an EMBL/GenBank/DDBJ whole genome shotgun (WGS) entry which is preliminary data.</text>
</comment>
<dbReference type="GO" id="GO:0043130">
    <property type="term" value="F:ubiquitin binding"/>
    <property type="evidence" value="ECO:0007669"/>
    <property type="project" value="TreeGrafter"/>
</dbReference>
<feature type="domain" description="Ubiquitin-like" evidence="1">
    <location>
        <begin position="77"/>
        <end position="144"/>
    </location>
</feature>
<dbReference type="GO" id="GO:0031593">
    <property type="term" value="F:polyubiquitin modification-dependent protein binding"/>
    <property type="evidence" value="ECO:0007669"/>
    <property type="project" value="TreeGrafter"/>
</dbReference>
<keyword evidence="3" id="KW-1185">Reference proteome</keyword>
<proteinExistence type="predicted"/>
<evidence type="ECO:0000313" key="2">
    <source>
        <dbReference type="EMBL" id="KAF7818640.1"/>
    </source>
</evidence>
<dbReference type="GO" id="GO:0005829">
    <property type="term" value="C:cytosol"/>
    <property type="evidence" value="ECO:0007669"/>
    <property type="project" value="TreeGrafter"/>
</dbReference>